<evidence type="ECO:0000313" key="2">
    <source>
        <dbReference type="EMBL" id="OAE25107.1"/>
    </source>
</evidence>
<dbReference type="AlphaFoldDB" id="A0A176VWH6"/>
<name>A0A176VWH6_MARPO</name>
<gene>
    <name evidence="2" type="ORF">AXG93_3217s1230</name>
</gene>
<feature type="region of interest" description="Disordered" evidence="1">
    <location>
        <begin position="28"/>
        <end position="81"/>
    </location>
</feature>
<accession>A0A176VWH6</accession>
<keyword evidence="3" id="KW-1185">Reference proteome</keyword>
<reference evidence="2" key="1">
    <citation type="submission" date="2016-03" db="EMBL/GenBank/DDBJ databases">
        <title>Mechanisms controlling the formation of the plant cell surface in tip-growing cells are functionally conserved among land plants.</title>
        <authorList>
            <person name="Honkanen S."/>
            <person name="Jones V.A."/>
            <person name="Morieri G."/>
            <person name="Champion C."/>
            <person name="Hetherington A.J."/>
            <person name="Kelly S."/>
            <person name="Saint-Marcoux D."/>
            <person name="Proust H."/>
            <person name="Prescott H."/>
            <person name="Dolan L."/>
        </authorList>
    </citation>
    <scope>NUCLEOTIDE SEQUENCE [LARGE SCALE GENOMIC DNA]</scope>
    <source>
        <tissue evidence="2">Whole gametophyte</tissue>
    </source>
</reference>
<dbReference type="EMBL" id="LVLJ01002403">
    <property type="protein sequence ID" value="OAE25107.1"/>
    <property type="molecule type" value="Genomic_DNA"/>
</dbReference>
<proteinExistence type="predicted"/>
<evidence type="ECO:0000313" key="3">
    <source>
        <dbReference type="Proteomes" id="UP000077202"/>
    </source>
</evidence>
<evidence type="ECO:0000256" key="1">
    <source>
        <dbReference type="SAM" id="MobiDB-lite"/>
    </source>
</evidence>
<comment type="caution">
    <text evidence="2">The sequence shown here is derived from an EMBL/GenBank/DDBJ whole genome shotgun (WGS) entry which is preliminary data.</text>
</comment>
<dbReference type="Proteomes" id="UP000077202">
    <property type="component" value="Unassembled WGS sequence"/>
</dbReference>
<organism evidence="2 3">
    <name type="scientific">Marchantia polymorpha subsp. ruderalis</name>
    <dbReference type="NCBI Taxonomy" id="1480154"/>
    <lineage>
        <taxon>Eukaryota</taxon>
        <taxon>Viridiplantae</taxon>
        <taxon>Streptophyta</taxon>
        <taxon>Embryophyta</taxon>
        <taxon>Marchantiophyta</taxon>
        <taxon>Marchantiopsida</taxon>
        <taxon>Marchantiidae</taxon>
        <taxon>Marchantiales</taxon>
        <taxon>Marchantiaceae</taxon>
        <taxon>Marchantia</taxon>
    </lineage>
</organism>
<sequence length="81" mass="7858">MTVDPTTWNLNIEGSDCAGVVGNHSVLKVDSPEGGGSGSKEETNGAAGALTKGVGPVLEPSHVGPGDSGTVPSEDGTGVVL</sequence>
<protein>
    <submittedName>
        <fullName evidence="2">Uncharacterized protein</fullName>
    </submittedName>
</protein>